<evidence type="ECO:0000256" key="1">
    <source>
        <dbReference type="ARBA" id="ARBA00000085"/>
    </source>
</evidence>
<sequence length="654" mass="74794">MERAILKLIMTLLLSFVNNTISYGQIFDFDREPPYNQIFVDTDNFGISYLDELEEGLSSITNDTIKLKVINDLAYYWHTRNLNTALEFSKKGILLAERLGNTQWEGRLLVTQGAILLRMENLNVAEQQLEAAKTKVIKEDLPFLNTQLGYVFERRGDLGKAADYAMETLRLGEALNDKWAQAQGYSDLSNLFWKQSKFKIGLKNGLTSVNLFKERGITDLDYGFALYVVGNNYLGLEDYTSALKYYEQSIVIGQRYGFYNNLADVYISLIDLYSFLGKFNKGEQATSSAIKYSQLLDNQFLLMRSWLSQGKLQNLQGKYISAIESLEQCLSIATDEFGDVFYLSQAYEALGKAHAGNHNYQEAYSAFEEYDKLEKEIFTAEADQRISLLQTQFEVAQKENTIQLQETKLKQQNTRQVFMVITIALSMMFLGFGYMAIKANRKKNKKLQEQNKEKEYLIKEVHHRVKNNLEIVSSLLALQASHLENSKLTFSLQEIQNRVYSMSMIHQRLYQDRNIAAIDMGDYFSDLGTHVLESFGAEERININYKIQNISLDMDTAVPIGLIVNELLTNSFKYAFPNNMNGTIGLFMQLENTRLIVLQVADNGVGQSKEEHEKTKGFGKQLIDLLVQQLGGKLTYEHTNNGTKAILKFSRIQP</sequence>
<dbReference type="InterPro" id="IPR003594">
    <property type="entry name" value="HATPase_dom"/>
</dbReference>
<dbReference type="InterPro" id="IPR019734">
    <property type="entry name" value="TPR_rpt"/>
</dbReference>
<evidence type="ECO:0000256" key="2">
    <source>
        <dbReference type="ARBA" id="ARBA00012438"/>
    </source>
</evidence>
<dbReference type="PANTHER" id="PTHR41523:SF8">
    <property type="entry name" value="ETHYLENE RESPONSE SENSOR PROTEIN"/>
    <property type="match status" value="1"/>
</dbReference>
<organism evidence="11 12">
    <name type="scientific">Sediminicola arcticus</name>
    <dbReference type="NCBI Taxonomy" id="1574308"/>
    <lineage>
        <taxon>Bacteria</taxon>
        <taxon>Pseudomonadati</taxon>
        <taxon>Bacteroidota</taxon>
        <taxon>Flavobacteriia</taxon>
        <taxon>Flavobacteriales</taxon>
        <taxon>Flavobacteriaceae</taxon>
        <taxon>Sediminicola</taxon>
    </lineage>
</organism>
<keyword evidence="6 11" id="KW-0418">Kinase</keyword>
<evidence type="ECO:0000256" key="6">
    <source>
        <dbReference type="ARBA" id="ARBA00022777"/>
    </source>
</evidence>
<keyword evidence="8" id="KW-0175">Coiled coil</keyword>
<keyword evidence="9" id="KW-0812">Transmembrane</keyword>
<evidence type="ECO:0000313" key="12">
    <source>
        <dbReference type="Proteomes" id="UP001549799"/>
    </source>
</evidence>
<comment type="catalytic activity">
    <reaction evidence="1">
        <text>ATP + protein L-histidine = ADP + protein N-phospho-L-histidine.</text>
        <dbReference type="EC" id="2.7.13.3"/>
    </reaction>
</comment>
<dbReference type="Pfam" id="PF02518">
    <property type="entry name" value="HATPase_c"/>
    <property type="match status" value="1"/>
</dbReference>
<dbReference type="SUPFAM" id="SSF55874">
    <property type="entry name" value="ATPase domain of HSP90 chaperone/DNA topoisomerase II/histidine kinase"/>
    <property type="match status" value="1"/>
</dbReference>
<dbReference type="SUPFAM" id="SSF48452">
    <property type="entry name" value="TPR-like"/>
    <property type="match status" value="1"/>
</dbReference>
<dbReference type="Gene3D" id="3.30.565.10">
    <property type="entry name" value="Histidine kinase-like ATPase, C-terminal domain"/>
    <property type="match status" value="1"/>
</dbReference>
<evidence type="ECO:0000256" key="4">
    <source>
        <dbReference type="ARBA" id="ARBA00022679"/>
    </source>
</evidence>
<comment type="caution">
    <text evidence="11">The sequence shown here is derived from an EMBL/GenBank/DDBJ whole genome shotgun (WGS) entry which is preliminary data.</text>
</comment>
<name>A0ABV2SQR4_9FLAO</name>
<dbReference type="Pfam" id="PF13181">
    <property type="entry name" value="TPR_8"/>
    <property type="match status" value="1"/>
</dbReference>
<evidence type="ECO:0000259" key="10">
    <source>
        <dbReference type="SMART" id="SM00387"/>
    </source>
</evidence>
<feature type="coiled-coil region" evidence="8">
    <location>
        <begin position="395"/>
        <end position="460"/>
    </location>
</feature>
<keyword evidence="5" id="KW-0547">Nucleotide-binding</keyword>
<dbReference type="EC" id="2.7.13.3" evidence="2"/>
<keyword evidence="7" id="KW-0067">ATP-binding</keyword>
<dbReference type="GO" id="GO:0016301">
    <property type="term" value="F:kinase activity"/>
    <property type="evidence" value="ECO:0007669"/>
    <property type="project" value="UniProtKB-KW"/>
</dbReference>
<protein>
    <recommendedName>
        <fullName evidence="2">histidine kinase</fullName>
        <ecNumber evidence="2">2.7.13.3</ecNumber>
    </recommendedName>
</protein>
<dbReference type="InterPro" id="IPR011495">
    <property type="entry name" value="Sig_transdc_His_kin_sub2_dim/P"/>
</dbReference>
<dbReference type="PANTHER" id="PTHR41523">
    <property type="entry name" value="TWO-COMPONENT SYSTEM SENSOR PROTEIN"/>
    <property type="match status" value="1"/>
</dbReference>
<dbReference type="RefSeq" id="WP_354613860.1">
    <property type="nucleotide sequence ID" value="NZ_JBEXAE010000001.1"/>
</dbReference>
<dbReference type="EMBL" id="JBEXAE010000001">
    <property type="protein sequence ID" value="MET6989487.1"/>
    <property type="molecule type" value="Genomic_DNA"/>
</dbReference>
<evidence type="ECO:0000313" key="11">
    <source>
        <dbReference type="EMBL" id="MET6989487.1"/>
    </source>
</evidence>
<evidence type="ECO:0000256" key="5">
    <source>
        <dbReference type="ARBA" id="ARBA00022741"/>
    </source>
</evidence>
<dbReference type="Pfam" id="PF07568">
    <property type="entry name" value="HisKA_2"/>
    <property type="match status" value="1"/>
</dbReference>
<accession>A0ABV2SQR4</accession>
<gene>
    <name evidence="11" type="ORF">ABXZ36_02365</name>
</gene>
<keyword evidence="9" id="KW-0472">Membrane</keyword>
<feature type="transmembrane region" description="Helical" evidence="9">
    <location>
        <begin position="417"/>
        <end position="437"/>
    </location>
</feature>
<evidence type="ECO:0000256" key="3">
    <source>
        <dbReference type="ARBA" id="ARBA00022553"/>
    </source>
</evidence>
<dbReference type="Gene3D" id="3.30.450.20">
    <property type="entry name" value="PAS domain"/>
    <property type="match status" value="1"/>
</dbReference>
<keyword evidence="4" id="KW-0808">Transferase</keyword>
<dbReference type="Gene3D" id="1.25.40.10">
    <property type="entry name" value="Tetratricopeptide repeat domain"/>
    <property type="match status" value="2"/>
</dbReference>
<dbReference type="Proteomes" id="UP001549799">
    <property type="component" value="Unassembled WGS sequence"/>
</dbReference>
<dbReference type="InterPro" id="IPR011990">
    <property type="entry name" value="TPR-like_helical_dom_sf"/>
</dbReference>
<evidence type="ECO:0000256" key="9">
    <source>
        <dbReference type="SAM" id="Phobius"/>
    </source>
</evidence>
<keyword evidence="12" id="KW-1185">Reference proteome</keyword>
<keyword evidence="3" id="KW-0597">Phosphoprotein</keyword>
<dbReference type="InterPro" id="IPR036890">
    <property type="entry name" value="HATPase_C_sf"/>
</dbReference>
<evidence type="ECO:0000256" key="7">
    <source>
        <dbReference type="ARBA" id="ARBA00022840"/>
    </source>
</evidence>
<dbReference type="SMART" id="SM00387">
    <property type="entry name" value="HATPase_c"/>
    <property type="match status" value="1"/>
</dbReference>
<keyword evidence="9" id="KW-1133">Transmembrane helix</keyword>
<reference evidence="11 12" key="1">
    <citation type="submission" date="2024-07" db="EMBL/GenBank/DDBJ databases">
        <title>The genome sequence of type strain Sediminicola arcticus GDMCC 1.2805.</title>
        <authorList>
            <person name="Liu Y."/>
        </authorList>
    </citation>
    <scope>NUCLEOTIDE SEQUENCE [LARGE SCALE GENOMIC DNA]</scope>
    <source>
        <strain evidence="11 12">GDMCC 1.2805</strain>
    </source>
</reference>
<evidence type="ECO:0000256" key="8">
    <source>
        <dbReference type="SAM" id="Coils"/>
    </source>
</evidence>
<proteinExistence type="predicted"/>
<dbReference type="SMART" id="SM00028">
    <property type="entry name" value="TPR"/>
    <property type="match status" value="5"/>
</dbReference>
<feature type="domain" description="Histidine kinase/HSP90-like ATPase" evidence="10">
    <location>
        <begin position="555"/>
        <end position="653"/>
    </location>
</feature>